<proteinExistence type="predicted"/>
<protein>
    <recommendedName>
        <fullName evidence="2">Mycothiol-dependent maleylpyruvate isomerase metal-binding domain-containing protein</fullName>
    </recommendedName>
</protein>
<organism evidence="1">
    <name type="scientific">bioreactor metagenome</name>
    <dbReference type="NCBI Taxonomy" id="1076179"/>
    <lineage>
        <taxon>unclassified sequences</taxon>
        <taxon>metagenomes</taxon>
        <taxon>ecological metagenomes</taxon>
    </lineage>
</organism>
<comment type="caution">
    <text evidence="1">The sequence shown here is derived from an EMBL/GenBank/DDBJ whole genome shotgun (WGS) entry which is preliminary data.</text>
</comment>
<dbReference type="AlphaFoldDB" id="A0A645JGS7"/>
<accession>A0A645JGS7</accession>
<evidence type="ECO:0000313" key="1">
    <source>
        <dbReference type="EMBL" id="MPN62557.1"/>
    </source>
</evidence>
<gene>
    <name evidence="1" type="ORF">SDC9_210306</name>
</gene>
<name>A0A645JGS7_9ZZZZ</name>
<evidence type="ECO:0008006" key="2">
    <source>
        <dbReference type="Google" id="ProtNLM"/>
    </source>
</evidence>
<sequence length="138" mass="15284">MSARSLCSARLMELWAHSVDICDALGRDVPVRERITGTLFLSWQARGFAYRINGLELPETPLYLELTLPTGGIWAKGDPAAKNYIRGSAKDWALVAVRRRNWMDTGLEVAGDEARRYASIVQTYAGAADPAPQAKHPR</sequence>
<dbReference type="EMBL" id="VSSQ01140717">
    <property type="protein sequence ID" value="MPN62557.1"/>
    <property type="molecule type" value="Genomic_DNA"/>
</dbReference>
<reference evidence="1" key="1">
    <citation type="submission" date="2019-08" db="EMBL/GenBank/DDBJ databases">
        <authorList>
            <person name="Kucharzyk K."/>
            <person name="Murdoch R.W."/>
            <person name="Higgins S."/>
            <person name="Loffler F."/>
        </authorList>
    </citation>
    <scope>NUCLEOTIDE SEQUENCE</scope>
</reference>